<dbReference type="EMBL" id="CXPG01000020">
    <property type="protein sequence ID" value="CTQ33368.1"/>
    <property type="molecule type" value="Genomic_DNA"/>
</dbReference>
<gene>
    <name evidence="1" type="ORF">JAN5088_02150</name>
</gene>
<name>A0A0M6XR70_9RHOB</name>
<organism evidence="1 2">
    <name type="scientific">Jannaschia rubra</name>
    <dbReference type="NCBI Taxonomy" id="282197"/>
    <lineage>
        <taxon>Bacteria</taxon>
        <taxon>Pseudomonadati</taxon>
        <taxon>Pseudomonadota</taxon>
        <taxon>Alphaproteobacteria</taxon>
        <taxon>Rhodobacterales</taxon>
        <taxon>Roseobacteraceae</taxon>
        <taxon>Jannaschia</taxon>
    </lineage>
</organism>
<evidence type="ECO:0000313" key="1">
    <source>
        <dbReference type="EMBL" id="CTQ33368.1"/>
    </source>
</evidence>
<protein>
    <submittedName>
        <fullName evidence="1">Uncharacterized protein</fullName>
    </submittedName>
</protein>
<reference evidence="1 2" key="1">
    <citation type="submission" date="2015-07" db="EMBL/GenBank/DDBJ databases">
        <authorList>
            <person name="Noorani M."/>
        </authorList>
    </citation>
    <scope>NUCLEOTIDE SEQUENCE [LARGE SCALE GENOMIC DNA]</scope>
    <source>
        <strain evidence="1 2">CECT 5088</strain>
    </source>
</reference>
<dbReference type="Proteomes" id="UP000048908">
    <property type="component" value="Unassembled WGS sequence"/>
</dbReference>
<sequence>MGIWEPAERMADLSGQGVLPRTLTLPTGPHKTRGAGTLQIAMTSSGGKPLKQTDE</sequence>
<dbReference type="AlphaFoldDB" id="A0A0M6XR70"/>
<proteinExistence type="predicted"/>
<accession>A0A0M6XR70</accession>
<keyword evidence="2" id="KW-1185">Reference proteome</keyword>
<evidence type="ECO:0000313" key="2">
    <source>
        <dbReference type="Proteomes" id="UP000048908"/>
    </source>
</evidence>